<name>A0A9W9SGU9_9EURO</name>
<sequence length="120" mass="13365">MTMDLRDNFLWCLFEDTEVAAEKSDQDHSAEAVLEELHDPSRSFGKLYPENEKLQVCTSVNLIVTLCAHVSKPPPPPLKERSEEIDLNEGQLEFLTCPRSIAFFAALGTSEAIALGRGML</sequence>
<dbReference type="Proteomes" id="UP001147782">
    <property type="component" value="Unassembled WGS sequence"/>
</dbReference>
<gene>
    <name evidence="1" type="ORF">N7496_005199</name>
</gene>
<protein>
    <submittedName>
        <fullName evidence="1">Uncharacterized protein</fullName>
    </submittedName>
</protein>
<organism evidence="1 2">
    <name type="scientific">Penicillium cataractarum</name>
    <dbReference type="NCBI Taxonomy" id="2100454"/>
    <lineage>
        <taxon>Eukaryota</taxon>
        <taxon>Fungi</taxon>
        <taxon>Dikarya</taxon>
        <taxon>Ascomycota</taxon>
        <taxon>Pezizomycotina</taxon>
        <taxon>Eurotiomycetes</taxon>
        <taxon>Eurotiomycetidae</taxon>
        <taxon>Eurotiales</taxon>
        <taxon>Aspergillaceae</taxon>
        <taxon>Penicillium</taxon>
    </lineage>
</organism>
<evidence type="ECO:0000313" key="2">
    <source>
        <dbReference type="Proteomes" id="UP001147782"/>
    </source>
</evidence>
<dbReference type="AlphaFoldDB" id="A0A9W9SGU9"/>
<dbReference type="OrthoDB" id="10291472at2759"/>
<evidence type="ECO:0000313" key="1">
    <source>
        <dbReference type="EMBL" id="KAJ5377790.1"/>
    </source>
</evidence>
<keyword evidence="2" id="KW-1185">Reference proteome</keyword>
<dbReference type="GeneID" id="81437307"/>
<dbReference type="RefSeq" id="XP_056556653.1">
    <property type="nucleotide sequence ID" value="XM_056698128.1"/>
</dbReference>
<dbReference type="EMBL" id="JAPZBS010000004">
    <property type="protein sequence ID" value="KAJ5377790.1"/>
    <property type="molecule type" value="Genomic_DNA"/>
</dbReference>
<reference evidence="1" key="1">
    <citation type="submission" date="2022-11" db="EMBL/GenBank/DDBJ databases">
        <authorList>
            <person name="Petersen C."/>
        </authorList>
    </citation>
    <scope>NUCLEOTIDE SEQUENCE</scope>
    <source>
        <strain evidence="1">IBT 29864</strain>
    </source>
</reference>
<comment type="caution">
    <text evidence="1">The sequence shown here is derived from an EMBL/GenBank/DDBJ whole genome shotgun (WGS) entry which is preliminary data.</text>
</comment>
<proteinExistence type="predicted"/>
<accession>A0A9W9SGU9</accession>
<reference evidence="1" key="2">
    <citation type="journal article" date="2023" name="IMA Fungus">
        <title>Comparative genomic study of the Penicillium genus elucidates a diverse pangenome and 15 lateral gene transfer events.</title>
        <authorList>
            <person name="Petersen C."/>
            <person name="Sorensen T."/>
            <person name="Nielsen M.R."/>
            <person name="Sondergaard T.E."/>
            <person name="Sorensen J.L."/>
            <person name="Fitzpatrick D.A."/>
            <person name="Frisvad J.C."/>
            <person name="Nielsen K.L."/>
        </authorList>
    </citation>
    <scope>NUCLEOTIDE SEQUENCE</scope>
    <source>
        <strain evidence="1">IBT 29864</strain>
    </source>
</reference>